<keyword evidence="1" id="KW-0732">Signal</keyword>
<dbReference type="SUPFAM" id="SSF50346">
    <property type="entry name" value="PRC-barrel domain"/>
    <property type="match status" value="1"/>
</dbReference>
<accession>A0A0S3PRK0</accession>
<evidence type="ECO:0000313" key="2">
    <source>
        <dbReference type="EMBL" id="BAT58583.1"/>
    </source>
</evidence>
<dbReference type="Proteomes" id="UP000236884">
    <property type="component" value="Chromosome"/>
</dbReference>
<dbReference type="AlphaFoldDB" id="A0A0S3PRK0"/>
<feature type="signal peptide" evidence="1">
    <location>
        <begin position="1"/>
        <end position="22"/>
    </location>
</feature>
<dbReference type="InterPro" id="IPR011033">
    <property type="entry name" value="PRC_barrel-like_sf"/>
</dbReference>
<protein>
    <recommendedName>
        <fullName evidence="4">PRC-barrel domain protein</fullName>
    </recommendedName>
</protein>
<evidence type="ECO:0000256" key="1">
    <source>
        <dbReference type="SAM" id="SignalP"/>
    </source>
</evidence>
<proteinExistence type="predicted"/>
<dbReference type="KEGG" id="vgo:GJW-30_1_01109"/>
<reference evidence="2 3" key="1">
    <citation type="submission" date="2015-08" db="EMBL/GenBank/DDBJ databases">
        <title>Investigation of the bacterial diversity of lava forest soil.</title>
        <authorList>
            <person name="Lee J.S."/>
        </authorList>
    </citation>
    <scope>NUCLEOTIDE SEQUENCE [LARGE SCALE GENOMIC DNA]</scope>
    <source>
        <strain evidence="2 3">GJW-30</strain>
    </source>
</reference>
<evidence type="ECO:0000313" key="3">
    <source>
        <dbReference type="Proteomes" id="UP000236884"/>
    </source>
</evidence>
<dbReference type="EMBL" id="AP014946">
    <property type="protein sequence ID" value="BAT58583.1"/>
    <property type="molecule type" value="Genomic_DNA"/>
</dbReference>
<evidence type="ECO:0008006" key="4">
    <source>
        <dbReference type="Google" id="ProtNLM"/>
    </source>
</evidence>
<gene>
    <name evidence="2" type="ORF">GJW-30_1_01109</name>
</gene>
<feature type="chain" id="PRO_5006615663" description="PRC-barrel domain protein" evidence="1">
    <location>
        <begin position="23"/>
        <end position="170"/>
    </location>
</feature>
<sequence>MRVRTLAIAALCLAALTSSSVAARAHDRPFRLAAAAQSQPETTSKENVPAEELMRRRYPQQVRAGDLVGLPVLDWNDATIGFVRDVVRTHDGALKLVVPYSARFGWTRLPMPWFPKRLIAVPIEKVAILARQIAALEMSREDFDAAPTWSETQAEAVIASELIRIAITRR</sequence>
<organism evidence="2 3">
    <name type="scientific">Variibacter gotjawalensis</name>
    <dbReference type="NCBI Taxonomy" id="1333996"/>
    <lineage>
        <taxon>Bacteria</taxon>
        <taxon>Pseudomonadati</taxon>
        <taxon>Pseudomonadota</taxon>
        <taxon>Alphaproteobacteria</taxon>
        <taxon>Hyphomicrobiales</taxon>
        <taxon>Nitrobacteraceae</taxon>
        <taxon>Variibacter</taxon>
    </lineage>
</organism>
<name>A0A0S3PRK0_9BRAD</name>
<keyword evidence="3" id="KW-1185">Reference proteome</keyword>